<evidence type="ECO:0000313" key="2">
    <source>
        <dbReference type="EMBL" id="AZP17604.1"/>
    </source>
</evidence>
<keyword evidence="1" id="KW-0732">Signal</keyword>
<dbReference type="EMBL" id="CP034463">
    <property type="protein sequence ID" value="AZP17604.1"/>
    <property type="molecule type" value="Genomic_DNA"/>
</dbReference>
<organism evidence="2 3">
    <name type="scientific">Streptomyces aquilus</name>
    <dbReference type="NCBI Taxonomy" id="2548456"/>
    <lineage>
        <taxon>Bacteria</taxon>
        <taxon>Bacillati</taxon>
        <taxon>Actinomycetota</taxon>
        <taxon>Actinomycetes</taxon>
        <taxon>Kitasatosporales</taxon>
        <taxon>Streptomycetaceae</taxon>
        <taxon>Streptomyces</taxon>
    </lineage>
</organism>
<proteinExistence type="predicted"/>
<dbReference type="AlphaFoldDB" id="A0A3S9HZQ7"/>
<evidence type="ECO:0000313" key="3">
    <source>
        <dbReference type="Proteomes" id="UP000280197"/>
    </source>
</evidence>
<dbReference type="RefSeq" id="WP_126271814.1">
    <property type="nucleotide sequence ID" value="NZ_CP034463.1"/>
</dbReference>
<gene>
    <name evidence="2" type="ORF">EJC51_16690</name>
</gene>
<accession>A0A3S9HZQ7</accession>
<protein>
    <recommendedName>
        <fullName evidence="4">SH3 domain-containing protein</fullName>
    </recommendedName>
</protein>
<feature type="signal peptide" evidence="1">
    <location>
        <begin position="1"/>
        <end position="30"/>
    </location>
</feature>
<name>A0A3S9HZQ7_9ACTN</name>
<evidence type="ECO:0008006" key="4">
    <source>
        <dbReference type="Google" id="ProtNLM"/>
    </source>
</evidence>
<dbReference type="KEGG" id="saqu:EJC51_16690"/>
<dbReference type="Proteomes" id="UP000280197">
    <property type="component" value="Chromosome"/>
</dbReference>
<feature type="chain" id="PRO_5019454242" description="SH3 domain-containing protein" evidence="1">
    <location>
        <begin position="31"/>
        <end position="127"/>
    </location>
</feature>
<evidence type="ECO:0000256" key="1">
    <source>
        <dbReference type="SAM" id="SignalP"/>
    </source>
</evidence>
<keyword evidence="3" id="KW-1185">Reference proteome</keyword>
<sequence length="127" mass="12899">MTKRSRTAVAAGLTLGATLSLLGAAGTAGAAPSGPGDVFATTVQANSNLRDAARTSGRLLHTTTEESEAGILCYTRGERVTVGGYTTNVWYHGQVVDYGAGGIFNNVWVWGGNVNVGADPASGIPVC</sequence>
<reference evidence="2 3" key="1">
    <citation type="submission" date="2018-12" db="EMBL/GenBank/DDBJ databases">
        <authorList>
            <person name="Li K."/>
        </authorList>
    </citation>
    <scope>NUCLEOTIDE SEQUENCE [LARGE SCALE GENOMIC DNA]</scope>
    <source>
        <strain evidence="3">CR22</strain>
    </source>
</reference>